<name>A0A1G9Y4R4_9FIRM</name>
<dbReference type="OrthoDB" id="9843129at2"/>
<keyword evidence="2" id="KW-1185">Reference proteome</keyword>
<protein>
    <submittedName>
        <fullName evidence="1">Uncharacterized protein</fullName>
    </submittedName>
</protein>
<dbReference type="STRING" id="258515.SAMN05192585_11015"/>
<accession>A0A1G9Y4R4</accession>
<dbReference type="Proteomes" id="UP000199182">
    <property type="component" value="Unassembled WGS sequence"/>
</dbReference>
<dbReference type="AlphaFoldDB" id="A0A1G9Y4R4"/>
<sequence length="101" mass="11273">MITDKQFDDAFTAAGGWFFLTQFELIKSWSGSKAELVDLIYTKGFDAKRTGSNTRVSSAARIIAAGRGKEALIKIRNSKPINREHPEAECIANELLLKYFS</sequence>
<organism evidence="1 2">
    <name type="scientific">Acetanaerobacterium elongatum</name>
    <dbReference type="NCBI Taxonomy" id="258515"/>
    <lineage>
        <taxon>Bacteria</taxon>
        <taxon>Bacillati</taxon>
        <taxon>Bacillota</taxon>
        <taxon>Clostridia</taxon>
        <taxon>Eubacteriales</taxon>
        <taxon>Oscillospiraceae</taxon>
        <taxon>Acetanaerobacterium</taxon>
    </lineage>
</organism>
<proteinExistence type="predicted"/>
<gene>
    <name evidence="1" type="ORF">SAMN05192585_11015</name>
</gene>
<dbReference type="RefSeq" id="WP_092639052.1">
    <property type="nucleotide sequence ID" value="NZ_FNID01000010.1"/>
</dbReference>
<evidence type="ECO:0000313" key="1">
    <source>
        <dbReference type="EMBL" id="SDN04027.1"/>
    </source>
</evidence>
<reference evidence="1 2" key="1">
    <citation type="submission" date="2016-10" db="EMBL/GenBank/DDBJ databases">
        <authorList>
            <person name="de Groot N.N."/>
        </authorList>
    </citation>
    <scope>NUCLEOTIDE SEQUENCE [LARGE SCALE GENOMIC DNA]</scope>
    <source>
        <strain evidence="1 2">CGMCC 1.5012</strain>
    </source>
</reference>
<evidence type="ECO:0000313" key="2">
    <source>
        <dbReference type="Proteomes" id="UP000199182"/>
    </source>
</evidence>
<dbReference type="EMBL" id="FNID01000010">
    <property type="protein sequence ID" value="SDN04027.1"/>
    <property type="molecule type" value="Genomic_DNA"/>
</dbReference>